<organism evidence="1 2">
    <name type="scientific">Gigaspora rosea</name>
    <dbReference type="NCBI Taxonomy" id="44941"/>
    <lineage>
        <taxon>Eukaryota</taxon>
        <taxon>Fungi</taxon>
        <taxon>Fungi incertae sedis</taxon>
        <taxon>Mucoromycota</taxon>
        <taxon>Glomeromycotina</taxon>
        <taxon>Glomeromycetes</taxon>
        <taxon>Diversisporales</taxon>
        <taxon>Gigasporaceae</taxon>
        <taxon>Gigaspora</taxon>
    </lineage>
</organism>
<sequence>MLNSMNEPKLRQKCCCGDSRDLDALLEDILDPTTENLINLRISFARIIIMRLYIIRATREWNQSETLLAQKIKTYFNNPQFPQFYKQPMLEFLSNEHALCKLVANDDNKKIFIFSVIAHIVALHISIPQNSSPLATYMQALQTCQDDFILACPSDELTVIINALLNWDEYLTRYQCKCGEIYFVGEVVDV</sequence>
<dbReference type="AlphaFoldDB" id="A0A397VR35"/>
<keyword evidence="2" id="KW-1185">Reference proteome</keyword>
<accession>A0A397VR35</accession>
<protein>
    <submittedName>
        <fullName evidence="1">Uncharacterized protein</fullName>
    </submittedName>
</protein>
<evidence type="ECO:0000313" key="1">
    <source>
        <dbReference type="EMBL" id="RIB24398.1"/>
    </source>
</evidence>
<gene>
    <name evidence="1" type="ORF">C2G38_2070146</name>
</gene>
<proteinExistence type="predicted"/>
<name>A0A397VR35_9GLOM</name>
<reference evidence="1 2" key="1">
    <citation type="submission" date="2018-06" db="EMBL/GenBank/DDBJ databases">
        <title>Comparative genomics reveals the genomic features of Rhizophagus irregularis, R. cerebriforme, R. diaphanum and Gigaspora rosea, and their symbiotic lifestyle signature.</title>
        <authorList>
            <person name="Morin E."/>
            <person name="San Clemente H."/>
            <person name="Chen E.C.H."/>
            <person name="De La Providencia I."/>
            <person name="Hainaut M."/>
            <person name="Kuo A."/>
            <person name="Kohler A."/>
            <person name="Murat C."/>
            <person name="Tang N."/>
            <person name="Roy S."/>
            <person name="Loubradou J."/>
            <person name="Henrissat B."/>
            <person name="Grigoriev I.V."/>
            <person name="Corradi N."/>
            <person name="Roux C."/>
            <person name="Martin F.M."/>
        </authorList>
    </citation>
    <scope>NUCLEOTIDE SEQUENCE [LARGE SCALE GENOMIC DNA]</scope>
    <source>
        <strain evidence="1 2">DAOM 194757</strain>
    </source>
</reference>
<comment type="caution">
    <text evidence="1">The sequence shown here is derived from an EMBL/GenBank/DDBJ whole genome shotgun (WGS) entry which is preliminary data.</text>
</comment>
<dbReference type="OrthoDB" id="2373449at2759"/>
<evidence type="ECO:0000313" key="2">
    <source>
        <dbReference type="Proteomes" id="UP000266673"/>
    </source>
</evidence>
<dbReference type="EMBL" id="QKWP01000219">
    <property type="protein sequence ID" value="RIB24398.1"/>
    <property type="molecule type" value="Genomic_DNA"/>
</dbReference>
<dbReference type="STRING" id="44941.A0A397VR35"/>
<dbReference type="Proteomes" id="UP000266673">
    <property type="component" value="Unassembled WGS sequence"/>
</dbReference>